<keyword evidence="4" id="KW-1185">Reference proteome</keyword>
<accession>A0AAW0KAL0</accession>
<feature type="compositionally biased region" description="Pro residues" evidence="1">
    <location>
        <begin position="7"/>
        <end position="16"/>
    </location>
</feature>
<keyword evidence="2" id="KW-1133">Transmembrane helix</keyword>
<reference evidence="3 4" key="1">
    <citation type="journal article" date="2018" name="Sci. Data">
        <title>The draft genome sequence of cork oak.</title>
        <authorList>
            <person name="Ramos A.M."/>
            <person name="Usie A."/>
            <person name="Barbosa P."/>
            <person name="Barros P.M."/>
            <person name="Capote T."/>
            <person name="Chaves I."/>
            <person name="Simoes F."/>
            <person name="Abreu I."/>
            <person name="Carrasquinho I."/>
            <person name="Faro C."/>
            <person name="Guimaraes J.B."/>
            <person name="Mendonca D."/>
            <person name="Nobrega F."/>
            <person name="Rodrigues L."/>
            <person name="Saibo N.J.M."/>
            <person name="Varela M.C."/>
            <person name="Egas C."/>
            <person name="Matos J."/>
            <person name="Miguel C.M."/>
            <person name="Oliveira M.M."/>
            <person name="Ricardo C.P."/>
            <person name="Goncalves S."/>
        </authorList>
    </citation>
    <scope>NUCLEOTIDE SEQUENCE [LARGE SCALE GENOMIC DNA]</scope>
    <source>
        <strain evidence="4">cv. HL8</strain>
    </source>
</reference>
<organism evidence="3 4">
    <name type="scientific">Quercus suber</name>
    <name type="common">Cork oak</name>
    <dbReference type="NCBI Taxonomy" id="58331"/>
    <lineage>
        <taxon>Eukaryota</taxon>
        <taxon>Viridiplantae</taxon>
        <taxon>Streptophyta</taxon>
        <taxon>Embryophyta</taxon>
        <taxon>Tracheophyta</taxon>
        <taxon>Spermatophyta</taxon>
        <taxon>Magnoliopsida</taxon>
        <taxon>eudicotyledons</taxon>
        <taxon>Gunneridae</taxon>
        <taxon>Pentapetalae</taxon>
        <taxon>rosids</taxon>
        <taxon>fabids</taxon>
        <taxon>Fagales</taxon>
        <taxon>Fagaceae</taxon>
        <taxon>Quercus</taxon>
    </lineage>
</organism>
<evidence type="ECO:0000313" key="3">
    <source>
        <dbReference type="EMBL" id="KAK7836182.1"/>
    </source>
</evidence>
<sequence length="125" mass="13795">MSILPGYPIPPPPPSLPSTTGATEFNPINSTHHNPNSKHTNSAFIISIVVSAIGVIFIGLVCFAIGYWLRKKLMAPPPSPKRSSTVHQWYQVWSLITRSWIILAAHTYREAAHMHREASEVADGL</sequence>
<keyword evidence="2" id="KW-0812">Transmembrane</keyword>
<comment type="caution">
    <text evidence="3">The sequence shown here is derived from an EMBL/GenBank/DDBJ whole genome shotgun (WGS) entry which is preliminary data.</text>
</comment>
<evidence type="ECO:0000256" key="1">
    <source>
        <dbReference type="SAM" id="MobiDB-lite"/>
    </source>
</evidence>
<name>A0AAW0KAL0_QUESU</name>
<evidence type="ECO:0000256" key="2">
    <source>
        <dbReference type="SAM" id="Phobius"/>
    </source>
</evidence>
<feature type="compositionally biased region" description="Polar residues" evidence="1">
    <location>
        <begin position="22"/>
        <end position="34"/>
    </location>
</feature>
<keyword evidence="2" id="KW-0472">Membrane</keyword>
<dbReference type="AlphaFoldDB" id="A0AAW0KAL0"/>
<proteinExistence type="predicted"/>
<dbReference type="Proteomes" id="UP000237347">
    <property type="component" value="Unassembled WGS sequence"/>
</dbReference>
<gene>
    <name evidence="3" type="ORF">CFP56_022884</name>
</gene>
<protein>
    <submittedName>
        <fullName evidence="3">Uncharacterized protein</fullName>
    </submittedName>
</protein>
<feature type="region of interest" description="Disordered" evidence="1">
    <location>
        <begin position="1"/>
        <end position="34"/>
    </location>
</feature>
<feature type="transmembrane region" description="Helical" evidence="2">
    <location>
        <begin position="43"/>
        <end position="69"/>
    </location>
</feature>
<dbReference type="EMBL" id="PKMF04000360">
    <property type="protein sequence ID" value="KAK7836182.1"/>
    <property type="molecule type" value="Genomic_DNA"/>
</dbReference>
<evidence type="ECO:0000313" key="4">
    <source>
        <dbReference type="Proteomes" id="UP000237347"/>
    </source>
</evidence>